<dbReference type="GO" id="GO:0016020">
    <property type="term" value="C:membrane"/>
    <property type="evidence" value="ECO:0007669"/>
    <property type="project" value="UniProtKB-SubCell"/>
</dbReference>
<reference evidence="7" key="1">
    <citation type="journal article" date="2020" name="BMC Genomics">
        <title>Correction to: Identification and distribution of gene clusters required for synthesis of sphingolipid metabolism inhibitors in diverse species of the filamentous fungus Fusarium.</title>
        <authorList>
            <person name="Kim H.S."/>
            <person name="Lohmar J.M."/>
            <person name="Busman M."/>
            <person name="Brown D.W."/>
            <person name="Naumann T.A."/>
            <person name="Divon H.H."/>
            <person name="Lysoe E."/>
            <person name="Uhlig S."/>
            <person name="Proctor R.H."/>
        </authorList>
    </citation>
    <scope>NUCLEOTIDE SEQUENCE [LARGE SCALE GENOMIC DNA]</scope>
    <source>
        <strain evidence="7">NRRL 25331</strain>
    </source>
</reference>
<keyword evidence="3" id="KW-0812">Transmembrane</keyword>
<keyword evidence="4" id="KW-1133">Transmembrane helix</keyword>
<proteinExistence type="predicted"/>
<keyword evidence="5" id="KW-0472">Membrane</keyword>
<dbReference type="InterPro" id="IPR036259">
    <property type="entry name" value="MFS_trans_sf"/>
</dbReference>
<evidence type="ECO:0000256" key="1">
    <source>
        <dbReference type="ARBA" id="ARBA00004141"/>
    </source>
</evidence>
<dbReference type="EMBL" id="JAAQPE010000509">
    <property type="protein sequence ID" value="KAF5660636.1"/>
    <property type="molecule type" value="Genomic_DNA"/>
</dbReference>
<comment type="subcellular location">
    <subcellularLocation>
        <location evidence="1">Membrane</location>
        <topology evidence="1">Multi-pass membrane protein</topology>
    </subcellularLocation>
</comment>
<evidence type="ECO:0000256" key="5">
    <source>
        <dbReference type="ARBA" id="ARBA00023136"/>
    </source>
</evidence>
<dbReference type="Gene3D" id="1.20.1250.20">
    <property type="entry name" value="MFS general substrate transporter like domains"/>
    <property type="match status" value="1"/>
</dbReference>
<accession>A0A8H5T0P0</accession>
<dbReference type="AlphaFoldDB" id="A0A8H5T0P0"/>
<protein>
    <submittedName>
        <fullName evidence="6">Vitamin h transporter</fullName>
    </submittedName>
</protein>
<keyword evidence="2" id="KW-0813">Transport</keyword>
<evidence type="ECO:0000313" key="7">
    <source>
        <dbReference type="Proteomes" id="UP000572754"/>
    </source>
</evidence>
<evidence type="ECO:0000256" key="2">
    <source>
        <dbReference type="ARBA" id="ARBA00022448"/>
    </source>
</evidence>
<dbReference type="PANTHER" id="PTHR43791:SF62">
    <property type="entry name" value="MAJOR FACILITATOR SUPERFAMILY (MFS) PROFILE DOMAIN-CONTAINING PROTEIN"/>
    <property type="match status" value="1"/>
</dbReference>
<evidence type="ECO:0000256" key="4">
    <source>
        <dbReference type="ARBA" id="ARBA00022989"/>
    </source>
</evidence>
<gene>
    <name evidence="6" type="ORF">FCIRC_12067</name>
</gene>
<dbReference type="Proteomes" id="UP000572754">
    <property type="component" value="Unassembled WGS sequence"/>
</dbReference>
<dbReference type="GO" id="GO:0022857">
    <property type="term" value="F:transmembrane transporter activity"/>
    <property type="evidence" value="ECO:0007669"/>
    <property type="project" value="TreeGrafter"/>
</dbReference>
<evidence type="ECO:0000256" key="3">
    <source>
        <dbReference type="ARBA" id="ARBA00022692"/>
    </source>
</evidence>
<keyword evidence="7" id="KW-1185">Reference proteome</keyword>
<organism evidence="6 7">
    <name type="scientific">Fusarium circinatum</name>
    <name type="common">Pitch canker fungus</name>
    <name type="synonym">Gibberella circinata</name>
    <dbReference type="NCBI Taxonomy" id="48490"/>
    <lineage>
        <taxon>Eukaryota</taxon>
        <taxon>Fungi</taxon>
        <taxon>Dikarya</taxon>
        <taxon>Ascomycota</taxon>
        <taxon>Pezizomycotina</taxon>
        <taxon>Sordariomycetes</taxon>
        <taxon>Hypocreomycetidae</taxon>
        <taxon>Hypocreales</taxon>
        <taxon>Nectriaceae</taxon>
        <taxon>Fusarium</taxon>
        <taxon>Fusarium fujikuroi species complex</taxon>
    </lineage>
</organism>
<dbReference type="PANTHER" id="PTHR43791">
    <property type="entry name" value="PERMEASE-RELATED"/>
    <property type="match status" value="1"/>
</dbReference>
<comment type="caution">
    <text evidence="6">The sequence shown here is derived from an EMBL/GenBank/DDBJ whole genome shotgun (WGS) entry which is preliminary data.</text>
</comment>
<sequence length="118" mass="13231">MTPYSKRGSIEQKPEDNFVEMSVADGAEKPGVLVDPEADYSGAVKKTDPAEIRLVRKLDFRIMPTLWAMYFLNYLDRNAIAQARLNGLEDHLGLKGTQYNTCISILFVGYDEGLDLSL</sequence>
<reference evidence="6 7" key="2">
    <citation type="submission" date="2020-05" db="EMBL/GenBank/DDBJ databases">
        <title>Identification and distribution of gene clusters putatively required for synthesis of sphingolipid metabolism inhibitors in phylogenetically diverse species of the filamentous fungus Fusarium.</title>
        <authorList>
            <person name="Kim H.-S."/>
            <person name="Busman M."/>
            <person name="Brown D.W."/>
            <person name="Divon H."/>
            <person name="Uhlig S."/>
            <person name="Proctor R.H."/>
        </authorList>
    </citation>
    <scope>NUCLEOTIDE SEQUENCE [LARGE SCALE GENOMIC DNA]</scope>
    <source>
        <strain evidence="6 7">NRRL 25331</strain>
    </source>
</reference>
<evidence type="ECO:0000313" key="6">
    <source>
        <dbReference type="EMBL" id="KAF5660636.1"/>
    </source>
</evidence>
<name>A0A8H5T0P0_FUSCI</name>
<dbReference type="SUPFAM" id="SSF103473">
    <property type="entry name" value="MFS general substrate transporter"/>
    <property type="match status" value="1"/>
</dbReference>